<keyword evidence="2 6" id="KW-0378">Hydrolase</keyword>
<dbReference type="SUPFAM" id="SSF56784">
    <property type="entry name" value="HAD-like"/>
    <property type="match status" value="1"/>
</dbReference>
<name>M2PZB4_CERS8</name>
<dbReference type="GO" id="GO:0008420">
    <property type="term" value="F:RNA polymerase II CTD heptapeptide repeat phosphatase activity"/>
    <property type="evidence" value="ECO:0007669"/>
    <property type="project" value="UniProtKB-UniRule"/>
</dbReference>
<sequence length="875" mass="96242">MTSPTEVYLPPILPYPIKVVALAVQSSASVQRGTRLLSYSFAHLSAPDAEPELRYGTWDSSIEGTVDRWSLKAGDTVSERRAREVPAVYITEPCKHGVQLGGLCCLCGKDMTNYDYTGFSDASRASIQMTHLANGPLVSLEEAQRIENETAEHLLKSRKLSLIVDLDQTIVHATVDPTVGEWITEGEAWEARQAKKSTETANGNEEESDDSDTDSDDEVNPNWEALKDVKKFKLGPEFLGPPSMRGSRAKGKEKAIEQEGCMYYIKPRPGWQDFLQDMATKYEMHVYTMGTRAYAEEVCATIDPDGKIFGGRLLSRDESGSLTQKSLQRLFPCDQSMVVIIDDRADVWEWSPNLVKVIPYDFFVGIGDINSAFLPKLQPLTPAGSPGPSVVAPGTPSTAGSTPASTTVAPSEAPSSETTVTSESPGPPASADFSSDEQEEIRDQEILANTLALEAQVEERPLAKKQEQLLETAEGDKTTAPSDVASSPSAGAQEPKEKHIRKALLKNDDRELSRVQRILDEVHGRFYEAYNARQPESKGPKRKNSRRQEMRKPYDVRTIIPSIRMKALEGVHILFSSVIPLDTRPEVTEVWRTAHAFGAQCHTELSSRITHVVAAKRGTVKVDAARKQGGIKIVWLSWFTDSIALWQRQDETPYLMDPEPASQTSLASPPSDPHQISSDLEPDTDWDDERATGAGTDADAEPARADQSLALDAVDWDELDAEVEAAMNESDDESGMQSGNVSEDDGAATDDSNVSKTSRTSVQRTKRKRLRSVTPMDAALNGLTGARDELRSPLAKRKKLVEDRTGTSKLKEVISAEELPDELRDDRTGDRLADARVEGAGEVDQEGAGEEEEDDDGDMDDEDDFLARELEEEWG</sequence>
<dbReference type="GO" id="GO:0005634">
    <property type="term" value="C:nucleus"/>
    <property type="evidence" value="ECO:0007669"/>
    <property type="project" value="UniProtKB-SubCell"/>
</dbReference>
<dbReference type="HOGENOM" id="CLU_007683_0_1_1"/>
<evidence type="ECO:0000256" key="2">
    <source>
        <dbReference type="ARBA" id="ARBA00022801"/>
    </source>
</evidence>
<dbReference type="EMBL" id="KB445791">
    <property type="protein sequence ID" value="EMD42279.1"/>
    <property type="molecule type" value="Genomic_DNA"/>
</dbReference>
<comment type="catalytic activity">
    <reaction evidence="4 6">
        <text>O-phospho-L-seryl-[protein] + H2O = L-seryl-[protein] + phosphate</text>
        <dbReference type="Rhea" id="RHEA:20629"/>
        <dbReference type="Rhea" id="RHEA-COMP:9863"/>
        <dbReference type="Rhea" id="RHEA-COMP:11604"/>
        <dbReference type="ChEBI" id="CHEBI:15377"/>
        <dbReference type="ChEBI" id="CHEBI:29999"/>
        <dbReference type="ChEBI" id="CHEBI:43474"/>
        <dbReference type="ChEBI" id="CHEBI:83421"/>
        <dbReference type="EC" id="3.1.3.16"/>
    </reaction>
</comment>
<feature type="compositionally biased region" description="Acidic residues" evidence="7">
    <location>
        <begin position="204"/>
        <end position="219"/>
    </location>
</feature>
<dbReference type="SMART" id="SM00292">
    <property type="entry name" value="BRCT"/>
    <property type="match status" value="1"/>
</dbReference>
<dbReference type="InterPro" id="IPR036420">
    <property type="entry name" value="BRCT_dom_sf"/>
</dbReference>
<dbReference type="EC" id="3.1.3.16" evidence="6"/>
<feature type="compositionally biased region" description="Polar residues" evidence="7">
    <location>
        <begin position="661"/>
        <end position="678"/>
    </location>
</feature>
<evidence type="ECO:0000256" key="1">
    <source>
        <dbReference type="ARBA" id="ARBA00004123"/>
    </source>
</evidence>
<dbReference type="CDD" id="cd07521">
    <property type="entry name" value="HAD_FCP1-like"/>
    <property type="match status" value="1"/>
</dbReference>
<dbReference type="InterPro" id="IPR001357">
    <property type="entry name" value="BRCT_dom"/>
</dbReference>
<dbReference type="InterPro" id="IPR039189">
    <property type="entry name" value="Fcp1"/>
</dbReference>
<evidence type="ECO:0000313" key="11">
    <source>
        <dbReference type="Proteomes" id="UP000016930"/>
    </source>
</evidence>
<dbReference type="InterPro" id="IPR004274">
    <property type="entry name" value="FCP1_dom"/>
</dbReference>
<feature type="compositionally biased region" description="Low complexity" evidence="7">
    <location>
        <begin position="392"/>
        <end position="424"/>
    </location>
</feature>
<dbReference type="PROSITE" id="PS50969">
    <property type="entry name" value="FCP1"/>
    <property type="match status" value="1"/>
</dbReference>
<dbReference type="PANTHER" id="PTHR23081:SF36">
    <property type="entry name" value="RNA POLYMERASE II SUBUNIT A C-TERMINAL DOMAIN PHOSPHATASE"/>
    <property type="match status" value="1"/>
</dbReference>
<feature type="compositionally biased region" description="Polar residues" evidence="7">
    <location>
        <begin position="479"/>
        <end position="490"/>
    </location>
</feature>
<keyword evidence="11" id="KW-1185">Reference proteome</keyword>
<dbReference type="Proteomes" id="UP000016930">
    <property type="component" value="Unassembled WGS sequence"/>
</dbReference>
<evidence type="ECO:0000256" key="3">
    <source>
        <dbReference type="ARBA" id="ARBA00023242"/>
    </source>
</evidence>
<feature type="compositionally biased region" description="Acidic residues" evidence="7">
    <location>
        <begin position="841"/>
        <end position="875"/>
    </location>
</feature>
<evidence type="ECO:0000256" key="4">
    <source>
        <dbReference type="ARBA" id="ARBA00047761"/>
    </source>
</evidence>
<reference evidence="10 11" key="1">
    <citation type="journal article" date="2012" name="Proc. Natl. Acad. Sci. U.S.A.">
        <title>Comparative genomics of Ceriporiopsis subvermispora and Phanerochaete chrysosporium provide insight into selective ligninolysis.</title>
        <authorList>
            <person name="Fernandez-Fueyo E."/>
            <person name="Ruiz-Duenas F.J."/>
            <person name="Ferreira P."/>
            <person name="Floudas D."/>
            <person name="Hibbett D.S."/>
            <person name="Canessa P."/>
            <person name="Larrondo L.F."/>
            <person name="James T.Y."/>
            <person name="Seelenfreund D."/>
            <person name="Lobos S."/>
            <person name="Polanco R."/>
            <person name="Tello M."/>
            <person name="Honda Y."/>
            <person name="Watanabe T."/>
            <person name="Watanabe T."/>
            <person name="Ryu J.S."/>
            <person name="Kubicek C.P."/>
            <person name="Schmoll M."/>
            <person name="Gaskell J."/>
            <person name="Hammel K.E."/>
            <person name="St John F.J."/>
            <person name="Vanden Wymelenberg A."/>
            <person name="Sabat G."/>
            <person name="Splinter BonDurant S."/>
            <person name="Syed K."/>
            <person name="Yadav J.S."/>
            <person name="Doddapaneni H."/>
            <person name="Subramanian V."/>
            <person name="Lavin J.L."/>
            <person name="Oguiza J.A."/>
            <person name="Perez G."/>
            <person name="Pisabarro A.G."/>
            <person name="Ramirez L."/>
            <person name="Santoyo F."/>
            <person name="Master E."/>
            <person name="Coutinho P.M."/>
            <person name="Henrissat B."/>
            <person name="Lombard V."/>
            <person name="Magnuson J.K."/>
            <person name="Kuees U."/>
            <person name="Hori C."/>
            <person name="Igarashi K."/>
            <person name="Samejima M."/>
            <person name="Held B.W."/>
            <person name="Barry K.W."/>
            <person name="LaButti K.M."/>
            <person name="Lapidus A."/>
            <person name="Lindquist E.A."/>
            <person name="Lucas S.M."/>
            <person name="Riley R."/>
            <person name="Salamov A.A."/>
            <person name="Hoffmeister D."/>
            <person name="Schwenk D."/>
            <person name="Hadar Y."/>
            <person name="Yarden O."/>
            <person name="de Vries R.P."/>
            <person name="Wiebenga A."/>
            <person name="Stenlid J."/>
            <person name="Eastwood D."/>
            <person name="Grigoriev I.V."/>
            <person name="Berka R.M."/>
            <person name="Blanchette R.A."/>
            <person name="Kersten P."/>
            <person name="Martinez A.T."/>
            <person name="Vicuna R."/>
            <person name="Cullen D."/>
        </authorList>
    </citation>
    <scope>NUCLEOTIDE SEQUENCE [LARGE SCALE GENOMIC DNA]</scope>
    <source>
        <strain evidence="10 11">B</strain>
    </source>
</reference>
<feature type="compositionally biased region" description="Basic and acidic residues" evidence="7">
    <location>
        <begin position="821"/>
        <end position="839"/>
    </location>
</feature>
<feature type="region of interest" description="Disordered" evidence="7">
    <location>
        <begin position="191"/>
        <end position="220"/>
    </location>
</feature>
<dbReference type="SMART" id="SM00577">
    <property type="entry name" value="CPDc"/>
    <property type="match status" value="1"/>
</dbReference>
<dbReference type="AlphaFoldDB" id="M2PZB4"/>
<feature type="region of interest" description="Disordered" evidence="7">
    <location>
        <begin position="530"/>
        <end position="553"/>
    </location>
</feature>
<dbReference type="InterPro" id="IPR011947">
    <property type="entry name" value="FCP1_euk"/>
</dbReference>
<feature type="region of interest" description="Disordered" evidence="7">
    <location>
        <begin position="383"/>
        <end position="440"/>
    </location>
</feature>
<evidence type="ECO:0000256" key="6">
    <source>
        <dbReference type="RuleBase" id="RU366066"/>
    </source>
</evidence>
<protein>
    <recommendedName>
        <fullName evidence="6">RNA polymerase II subunit A C-terminal domain phosphatase</fullName>
        <ecNumber evidence="6">3.1.3.16</ecNumber>
    </recommendedName>
</protein>
<accession>M2PZB4</accession>
<dbReference type="PROSITE" id="PS50172">
    <property type="entry name" value="BRCT"/>
    <property type="match status" value="1"/>
</dbReference>
<feature type="compositionally biased region" description="Polar residues" evidence="7">
    <location>
        <begin position="750"/>
        <end position="763"/>
    </location>
</feature>
<dbReference type="CDD" id="cd17729">
    <property type="entry name" value="BRCT_CTDP1"/>
    <property type="match status" value="1"/>
</dbReference>
<evidence type="ECO:0000259" key="9">
    <source>
        <dbReference type="PROSITE" id="PS50969"/>
    </source>
</evidence>
<dbReference type="Pfam" id="PF03031">
    <property type="entry name" value="NIF"/>
    <property type="match status" value="1"/>
</dbReference>
<dbReference type="NCBIfam" id="TIGR02250">
    <property type="entry name" value="FCP1_euk"/>
    <property type="match status" value="1"/>
</dbReference>
<feature type="compositionally biased region" description="Basic and acidic residues" evidence="7">
    <location>
        <begin position="800"/>
        <end position="814"/>
    </location>
</feature>
<evidence type="ECO:0000256" key="5">
    <source>
        <dbReference type="ARBA" id="ARBA00048336"/>
    </source>
</evidence>
<evidence type="ECO:0000259" key="8">
    <source>
        <dbReference type="PROSITE" id="PS50172"/>
    </source>
</evidence>
<feature type="domain" description="BRCT" evidence="8">
    <location>
        <begin position="563"/>
        <end position="656"/>
    </location>
</feature>
<keyword evidence="3 6" id="KW-0539">Nucleus</keyword>
<dbReference type="SUPFAM" id="SSF52113">
    <property type="entry name" value="BRCT domain"/>
    <property type="match status" value="1"/>
</dbReference>
<comment type="subcellular location">
    <subcellularLocation>
        <location evidence="1 6">Nucleus</location>
    </subcellularLocation>
</comment>
<proteinExistence type="predicted"/>
<dbReference type="OrthoDB" id="10249888at2759"/>
<evidence type="ECO:0000256" key="7">
    <source>
        <dbReference type="SAM" id="MobiDB-lite"/>
    </source>
</evidence>
<feature type="domain" description="FCP1 homology" evidence="9">
    <location>
        <begin position="155"/>
        <end position="380"/>
    </location>
</feature>
<feature type="region of interest" description="Disordered" evidence="7">
    <location>
        <begin position="471"/>
        <end position="498"/>
    </location>
</feature>
<comment type="function">
    <text evidence="6">This promotes the activity of RNA polymerase II.</text>
</comment>
<dbReference type="Gene3D" id="3.40.50.1000">
    <property type="entry name" value="HAD superfamily/HAD-like"/>
    <property type="match status" value="1"/>
</dbReference>
<dbReference type="Gene3D" id="3.40.50.10190">
    <property type="entry name" value="BRCT domain"/>
    <property type="match status" value="1"/>
</dbReference>
<feature type="region of interest" description="Disordered" evidence="7">
    <location>
        <begin position="654"/>
        <end position="704"/>
    </location>
</feature>
<gene>
    <name evidence="10" type="ORF">CERSUDRAFT_148004</name>
</gene>
<dbReference type="Pfam" id="PF12738">
    <property type="entry name" value="PTCB-BRCT"/>
    <property type="match status" value="1"/>
</dbReference>
<dbReference type="InterPro" id="IPR036412">
    <property type="entry name" value="HAD-like_sf"/>
</dbReference>
<evidence type="ECO:0000313" key="10">
    <source>
        <dbReference type="EMBL" id="EMD42279.1"/>
    </source>
</evidence>
<organism evidence="10 11">
    <name type="scientific">Ceriporiopsis subvermispora (strain B)</name>
    <name type="common">White-rot fungus</name>
    <name type="synonym">Gelatoporia subvermispora</name>
    <dbReference type="NCBI Taxonomy" id="914234"/>
    <lineage>
        <taxon>Eukaryota</taxon>
        <taxon>Fungi</taxon>
        <taxon>Dikarya</taxon>
        <taxon>Basidiomycota</taxon>
        <taxon>Agaricomycotina</taxon>
        <taxon>Agaricomycetes</taxon>
        <taxon>Polyporales</taxon>
        <taxon>Gelatoporiaceae</taxon>
        <taxon>Gelatoporia</taxon>
    </lineage>
</organism>
<dbReference type="PANTHER" id="PTHR23081">
    <property type="entry name" value="RNA POLYMERASE II CTD PHOSPHATASE"/>
    <property type="match status" value="1"/>
</dbReference>
<dbReference type="InterPro" id="IPR023214">
    <property type="entry name" value="HAD_sf"/>
</dbReference>
<comment type="catalytic activity">
    <reaction evidence="5 6">
        <text>O-phospho-L-threonyl-[protein] + H2O = L-threonyl-[protein] + phosphate</text>
        <dbReference type="Rhea" id="RHEA:47004"/>
        <dbReference type="Rhea" id="RHEA-COMP:11060"/>
        <dbReference type="Rhea" id="RHEA-COMP:11605"/>
        <dbReference type="ChEBI" id="CHEBI:15377"/>
        <dbReference type="ChEBI" id="CHEBI:30013"/>
        <dbReference type="ChEBI" id="CHEBI:43474"/>
        <dbReference type="ChEBI" id="CHEBI:61977"/>
        <dbReference type="EC" id="3.1.3.16"/>
    </reaction>
</comment>
<feature type="region of interest" description="Disordered" evidence="7">
    <location>
        <begin position="726"/>
        <end position="875"/>
    </location>
</feature>
<dbReference type="STRING" id="914234.M2PZB4"/>